<organism evidence="4 5">
    <name type="scientific">Romanomermis culicivorax</name>
    <name type="common">Nematode worm</name>
    <dbReference type="NCBI Taxonomy" id="13658"/>
    <lineage>
        <taxon>Eukaryota</taxon>
        <taxon>Metazoa</taxon>
        <taxon>Ecdysozoa</taxon>
        <taxon>Nematoda</taxon>
        <taxon>Enoplea</taxon>
        <taxon>Dorylaimia</taxon>
        <taxon>Mermithida</taxon>
        <taxon>Mermithoidea</taxon>
        <taxon>Mermithidae</taxon>
        <taxon>Romanomermis</taxon>
    </lineage>
</organism>
<keyword evidence="1" id="KW-1015">Disulfide bond</keyword>
<comment type="similarity">
    <text evidence="2">Belongs to the peptidase S1 family. CLIP subfamily.</text>
</comment>
<feature type="domain" description="Peptidase S1" evidence="3">
    <location>
        <begin position="64"/>
        <end position="308"/>
    </location>
</feature>
<dbReference type="WBParaSite" id="nRc.2.0.1.t00133-RA">
    <property type="protein sequence ID" value="nRc.2.0.1.t00133-RA"/>
    <property type="gene ID" value="nRc.2.0.1.g00133"/>
</dbReference>
<evidence type="ECO:0000313" key="5">
    <source>
        <dbReference type="WBParaSite" id="nRc.2.0.1.t00133-RA"/>
    </source>
</evidence>
<dbReference type="InterPro" id="IPR001254">
    <property type="entry name" value="Trypsin_dom"/>
</dbReference>
<dbReference type="Proteomes" id="UP000887565">
    <property type="component" value="Unplaced"/>
</dbReference>
<dbReference type="InterPro" id="IPR043504">
    <property type="entry name" value="Peptidase_S1_PA_chymotrypsin"/>
</dbReference>
<dbReference type="InterPro" id="IPR051487">
    <property type="entry name" value="Ser/Thr_Proteases_Immune/Dev"/>
</dbReference>
<dbReference type="Gene3D" id="2.40.10.10">
    <property type="entry name" value="Trypsin-like serine proteases"/>
    <property type="match status" value="1"/>
</dbReference>
<keyword evidence="4" id="KW-1185">Reference proteome</keyword>
<sequence length="317" mass="36107">MKRCYLAHYYPQCPTIPVEGSITISFWSTGLTSTRETPTLLNDGVEPMVKLIRQSWDAWNTYRPYSGAFSSPPNLQPWIVRFNMENNDTCMGVLIDSKVLIDFTKGNETKFALTTATCAKRMYLQSVNLISNSYYLGQKEHKVAVVSTYLHPQYSKGKKLAHGRREARAVYDVAIVRLATPIVFQANVQPIQLPIKPVSFESTFFIVTWNVSGSDARGPLYDVPVEINGTANFKLMMKKNQKKITTKRLFYCGNKMLDNELDGRPLVAYDRHSEDVVLAGFYSKGHENGVETHVSIHQHLPWIKETLISSELRFRKL</sequence>
<evidence type="ECO:0000259" key="3">
    <source>
        <dbReference type="PROSITE" id="PS50240"/>
    </source>
</evidence>
<dbReference type="PANTHER" id="PTHR24256">
    <property type="entry name" value="TRYPTASE-RELATED"/>
    <property type="match status" value="1"/>
</dbReference>
<dbReference type="SMART" id="SM00020">
    <property type="entry name" value="Tryp_SPc"/>
    <property type="match status" value="1"/>
</dbReference>
<dbReference type="SUPFAM" id="SSF50494">
    <property type="entry name" value="Trypsin-like serine proteases"/>
    <property type="match status" value="1"/>
</dbReference>
<evidence type="ECO:0000256" key="2">
    <source>
        <dbReference type="ARBA" id="ARBA00024195"/>
    </source>
</evidence>
<accession>A0A915HEM2</accession>
<dbReference type="GO" id="GO:0004252">
    <property type="term" value="F:serine-type endopeptidase activity"/>
    <property type="evidence" value="ECO:0007669"/>
    <property type="project" value="InterPro"/>
</dbReference>
<proteinExistence type="inferred from homology"/>
<evidence type="ECO:0000256" key="1">
    <source>
        <dbReference type="ARBA" id="ARBA00023157"/>
    </source>
</evidence>
<name>A0A915HEM2_ROMCU</name>
<dbReference type="Pfam" id="PF00089">
    <property type="entry name" value="Trypsin"/>
    <property type="match status" value="1"/>
</dbReference>
<dbReference type="AlphaFoldDB" id="A0A915HEM2"/>
<dbReference type="GO" id="GO:0006508">
    <property type="term" value="P:proteolysis"/>
    <property type="evidence" value="ECO:0007669"/>
    <property type="project" value="InterPro"/>
</dbReference>
<reference evidence="5" key="1">
    <citation type="submission" date="2022-11" db="UniProtKB">
        <authorList>
            <consortium name="WormBaseParasite"/>
        </authorList>
    </citation>
    <scope>IDENTIFICATION</scope>
</reference>
<dbReference type="InterPro" id="IPR009003">
    <property type="entry name" value="Peptidase_S1_PA"/>
</dbReference>
<protein>
    <submittedName>
        <fullName evidence="5">Peptidase S1 domain-containing protein</fullName>
    </submittedName>
</protein>
<dbReference type="PROSITE" id="PS50240">
    <property type="entry name" value="TRYPSIN_DOM"/>
    <property type="match status" value="1"/>
</dbReference>
<evidence type="ECO:0000313" key="4">
    <source>
        <dbReference type="Proteomes" id="UP000887565"/>
    </source>
</evidence>